<evidence type="ECO:0000256" key="1">
    <source>
        <dbReference type="ARBA" id="ARBA00004429"/>
    </source>
</evidence>
<dbReference type="EC" id="2.1.1.-" evidence="18"/>
<dbReference type="Gene3D" id="1.20.120.1220">
    <property type="match status" value="1"/>
</dbReference>
<feature type="transmembrane region" description="Helical" evidence="19">
    <location>
        <begin position="159"/>
        <end position="177"/>
    </location>
</feature>
<feature type="transmembrane region" description="Helical" evidence="19">
    <location>
        <begin position="107"/>
        <end position="127"/>
    </location>
</feature>
<dbReference type="Pfam" id="PF06750">
    <property type="entry name" value="A24_N_bact"/>
    <property type="match status" value="1"/>
</dbReference>
<dbReference type="PANTHER" id="PTHR30487:SF0">
    <property type="entry name" value="PREPILIN LEADER PEPTIDASE_N-METHYLTRANSFERASE-RELATED"/>
    <property type="match status" value="1"/>
</dbReference>
<feature type="transmembrane region" description="Helical" evidence="19">
    <location>
        <begin position="12"/>
        <end position="35"/>
    </location>
</feature>
<keyword evidence="9 18" id="KW-0812">Transmembrane</keyword>
<evidence type="ECO:0000256" key="11">
    <source>
        <dbReference type="ARBA" id="ARBA00022989"/>
    </source>
</evidence>
<dbReference type="KEGG" id="tcd:AAIA72_06115"/>
<evidence type="ECO:0000256" key="2">
    <source>
        <dbReference type="ARBA" id="ARBA00005801"/>
    </source>
</evidence>
<evidence type="ECO:0000256" key="13">
    <source>
        <dbReference type="ARBA" id="ARBA00023268"/>
    </source>
</evidence>
<keyword evidence="8" id="KW-0949">S-adenosyl-L-methionine</keyword>
<feature type="domain" description="Prepilin peptidase A24 N-terminal" evidence="21">
    <location>
        <begin position="19"/>
        <end position="127"/>
    </location>
</feature>
<dbReference type="GO" id="GO:0032259">
    <property type="term" value="P:methylation"/>
    <property type="evidence" value="ECO:0007669"/>
    <property type="project" value="UniProtKB-KW"/>
</dbReference>
<evidence type="ECO:0000259" key="21">
    <source>
        <dbReference type="Pfam" id="PF06750"/>
    </source>
</evidence>
<dbReference type="GO" id="GO:0004190">
    <property type="term" value="F:aspartic-type endopeptidase activity"/>
    <property type="evidence" value="ECO:0007669"/>
    <property type="project" value="UniProtKB-EC"/>
</dbReference>
<gene>
    <name evidence="22" type="ORF">AAIA72_06115</name>
</gene>
<dbReference type="EC" id="3.4.23.43" evidence="15 18"/>
<proteinExistence type="inferred from homology"/>
<dbReference type="AlphaFoldDB" id="A0AB39UZA4"/>
<dbReference type="InterPro" id="IPR014032">
    <property type="entry name" value="Peptidase_A24A_bac"/>
</dbReference>
<dbReference type="PRINTS" id="PR00864">
    <property type="entry name" value="PREPILNPTASE"/>
</dbReference>
<keyword evidence="7 18" id="KW-0808">Transferase</keyword>
<dbReference type="GO" id="GO:0006465">
    <property type="term" value="P:signal peptide processing"/>
    <property type="evidence" value="ECO:0007669"/>
    <property type="project" value="TreeGrafter"/>
</dbReference>
<comment type="similarity">
    <text evidence="2 17">Belongs to the peptidase A24 family.</text>
</comment>
<keyword evidence="11 19" id="KW-1133">Transmembrane helix</keyword>
<keyword evidence="3" id="KW-1003">Cell membrane</keyword>
<evidence type="ECO:0000256" key="3">
    <source>
        <dbReference type="ARBA" id="ARBA00022475"/>
    </source>
</evidence>
<feature type="transmembrane region" description="Helical" evidence="19">
    <location>
        <begin position="183"/>
        <end position="201"/>
    </location>
</feature>
<evidence type="ECO:0000256" key="16">
    <source>
        <dbReference type="ARBA" id="ARBA00071870"/>
    </source>
</evidence>
<evidence type="ECO:0000256" key="18">
    <source>
        <dbReference type="RuleBase" id="RU003794"/>
    </source>
</evidence>
<keyword evidence="10 18" id="KW-0378">Hydrolase</keyword>
<evidence type="ECO:0000256" key="8">
    <source>
        <dbReference type="ARBA" id="ARBA00022691"/>
    </source>
</evidence>
<evidence type="ECO:0000256" key="15">
    <source>
        <dbReference type="ARBA" id="ARBA00067082"/>
    </source>
</evidence>
<evidence type="ECO:0000256" key="14">
    <source>
        <dbReference type="ARBA" id="ARBA00050401"/>
    </source>
</evidence>
<dbReference type="RefSeq" id="WP_369602526.1">
    <property type="nucleotide sequence ID" value="NZ_CP154858.1"/>
</dbReference>
<dbReference type="Pfam" id="PF01478">
    <property type="entry name" value="Peptidase_A24"/>
    <property type="match status" value="1"/>
</dbReference>
<name>A0AB39UZA4_9GAMM</name>
<sequence>MSILNNLASVGALVPAALILGLLIGSFLNVVIYRLPKMLERQWRAECVALTGASATPEQPEAPFNLVTPASTCPHCGHRIRPWENIPALSYLLLRGRCSQCRQRISVRYPIVEVVTGILSAALAWHFGPTPQLLAALVLTWGLIALTMIDADTQLLPDVLTLPLLWLGLLVNTQGLFTDLNSAVWGAAAGYLSLWTVYWLFKLITGKEGMGYGDFKLLAALGAWMGWQMLPLIILLSSLVGAVVGIAMIIALGRDRQIPIPFGPYLATAGWIALLWGEPIVNAWLGSGAAGGGF</sequence>
<dbReference type="PANTHER" id="PTHR30487">
    <property type="entry name" value="TYPE 4 PREPILIN-LIKE PROTEINS LEADER PEPTIDE-PROCESSING ENZYME"/>
    <property type="match status" value="1"/>
</dbReference>
<accession>A0AB39UZA4</accession>
<dbReference type="InterPro" id="IPR050882">
    <property type="entry name" value="Prepilin_peptidase/N-MTase"/>
</dbReference>
<feature type="transmembrane region" description="Helical" evidence="19">
    <location>
        <begin position="233"/>
        <end position="253"/>
    </location>
</feature>
<dbReference type="GO" id="GO:0008168">
    <property type="term" value="F:methyltransferase activity"/>
    <property type="evidence" value="ECO:0007669"/>
    <property type="project" value="UniProtKB-KW"/>
</dbReference>
<feature type="domain" description="Prepilin type IV endopeptidase peptidase" evidence="20">
    <location>
        <begin position="137"/>
        <end position="246"/>
    </location>
</feature>
<keyword evidence="6 18" id="KW-0645">Protease</keyword>
<organism evidence="22">
    <name type="scientific">Thermohahella caldifontis</name>
    <dbReference type="NCBI Taxonomy" id="3142973"/>
    <lineage>
        <taxon>Bacteria</taxon>
        <taxon>Pseudomonadati</taxon>
        <taxon>Pseudomonadota</taxon>
        <taxon>Gammaproteobacteria</taxon>
        <taxon>Oceanospirillales</taxon>
        <taxon>Hahellaceae</taxon>
        <taxon>Thermohahella</taxon>
    </lineage>
</organism>
<keyword evidence="4" id="KW-0997">Cell inner membrane</keyword>
<keyword evidence="12 19" id="KW-0472">Membrane</keyword>
<evidence type="ECO:0000259" key="20">
    <source>
        <dbReference type="Pfam" id="PF01478"/>
    </source>
</evidence>
<keyword evidence="13 18" id="KW-0511">Multifunctional enzyme</keyword>
<comment type="function">
    <text evidence="18">Plays an essential role in type IV pili and type II pseudopili formation by proteolytically removing the leader sequence from substrate proteins and subsequently monomethylating the alpha-amino group of the newly exposed N-terminal phenylalanine.</text>
</comment>
<evidence type="ECO:0000256" key="12">
    <source>
        <dbReference type="ARBA" id="ARBA00023136"/>
    </source>
</evidence>
<dbReference type="EMBL" id="CP154858">
    <property type="protein sequence ID" value="XDT73540.1"/>
    <property type="molecule type" value="Genomic_DNA"/>
</dbReference>
<evidence type="ECO:0000256" key="4">
    <source>
        <dbReference type="ARBA" id="ARBA00022519"/>
    </source>
</evidence>
<dbReference type="GO" id="GO:0005886">
    <property type="term" value="C:plasma membrane"/>
    <property type="evidence" value="ECO:0007669"/>
    <property type="project" value="UniProtKB-SubCell"/>
</dbReference>
<evidence type="ECO:0000313" key="22">
    <source>
        <dbReference type="EMBL" id="XDT73540.1"/>
    </source>
</evidence>
<evidence type="ECO:0000256" key="10">
    <source>
        <dbReference type="ARBA" id="ARBA00022801"/>
    </source>
</evidence>
<comment type="subcellular location">
    <subcellularLocation>
        <location evidence="1">Cell inner membrane</location>
        <topology evidence="1">Multi-pass membrane protein</topology>
    </subcellularLocation>
    <subcellularLocation>
        <location evidence="18">Cell membrane</location>
        <topology evidence="18">Multi-pass membrane protein</topology>
    </subcellularLocation>
</comment>
<evidence type="ECO:0000256" key="7">
    <source>
        <dbReference type="ARBA" id="ARBA00022679"/>
    </source>
</evidence>
<reference evidence="22" key="1">
    <citation type="submission" date="2024-05" db="EMBL/GenBank/DDBJ databases">
        <title>Genome sequencing of novel strain.</title>
        <authorList>
            <person name="Ganbat D."/>
            <person name="Ganbat S."/>
            <person name="Lee S.-J."/>
        </authorList>
    </citation>
    <scope>NUCLEOTIDE SEQUENCE</scope>
    <source>
        <strain evidence="22">SMD15-11</strain>
    </source>
</reference>
<evidence type="ECO:0000256" key="6">
    <source>
        <dbReference type="ARBA" id="ARBA00022670"/>
    </source>
</evidence>
<comment type="catalytic activity">
    <reaction evidence="14 18">
        <text>Typically cleaves a -Gly-|-Phe- bond to release an N-terminal, basic peptide of 5-8 residues from type IV prepilin, and then N-methylates the new N-terminal amino group, the methyl donor being S-adenosyl-L-methionine.</text>
        <dbReference type="EC" id="3.4.23.43"/>
    </reaction>
</comment>
<dbReference type="InterPro" id="IPR000045">
    <property type="entry name" value="Prepilin_IV_endopep_pep"/>
</dbReference>
<keyword evidence="5 18" id="KW-0489">Methyltransferase</keyword>
<dbReference type="FunFam" id="1.20.120.1220:FF:000001">
    <property type="entry name" value="Type 4 prepilin-like proteins leader peptide-processing enzyme"/>
    <property type="match status" value="1"/>
</dbReference>
<feature type="transmembrane region" description="Helical" evidence="19">
    <location>
        <begin position="265"/>
        <end position="285"/>
    </location>
</feature>
<protein>
    <recommendedName>
        <fullName evidence="16 18">Prepilin leader peptidase/N-methyltransferase</fullName>
        <ecNumber evidence="18">2.1.1.-</ecNumber>
        <ecNumber evidence="15 18">3.4.23.43</ecNumber>
    </recommendedName>
</protein>
<evidence type="ECO:0000256" key="17">
    <source>
        <dbReference type="RuleBase" id="RU003793"/>
    </source>
</evidence>
<evidence type="ECO:0000256" key="5">
    <source>
        <dbReference type="ARBA" id="ARBA00022603"/>
    </source>
</evidence>
<dbReference type="InterPro" id="IPR010627">
    <property type="entry name" value="Prepilin_pept_A24_N"/>
</dbReference>
<evidence type="ECO:0000256" key="19">
    <source>
        <dbReference type="SAM" id="Phobius"/>
    </source>
</evidence>
<evidence type="ECO:0000256" key="9">
    <source>
        <dbReference type="ARBA" id="ARBA00022692"/>
    </source>
</evidence>